<dbReference type="VEuPathDB" id="FungiDB:HMPREF1544_00619"/>
<protein>
    <recommendedName>
        <fullName evidence="3">F-box domain-containing protein</fullName>
    </recommendedName>
</protein>
<dbReference type="Proteomes" id="UP000014254">
    <property type="component" value="Unassembled WGS sequence"/>
</dbReference>
<name>S2JQM1_MUCC1</name>
<sequence length="180" mass="20976">MIQTLPQELLLRIGDNLDPVSRWNLASTSKYTWKSFTTPVESLYKLNGAVPTLLLHKLKHVHIQNKYCSSNVITALLHDAKQLKSIHFAYRSRYDYQFLQLFIARNITRELIYYVSSNAVDIFQVLIDSQGITNITVQPHPRTIEEASCIVTPEHINRQIQLIKDDMKLDWTRSQTMVKY</sequence>
<dbReference type="AlphaFoldDB" id="S2JQM1"/>
<evidence type="ECO:0000313" key="1">
    <source>
        <dbReference type="EMBL" id="EPB92606.1"/>
    </source>
</evidence>
<evidence type="ECO:0000313" key="2">
    <source>
        <dbReference type="Proteomes" id="UP000014254"/>
    </source>
</evidence>
<gene>
    <name evidence="1" type="ORF">HMPREF1544_00619</name>
</gene>
<dbReference type="EMBL" id="KE123899">
    <property type="protein sequence ID" value="EPB92606.1"/>
    <property type="molecule type" value="Genomic_DNA"/>
</dbReference>
<evidence type="ECO:0008006" key="3">
    <source>
        <dbReference type="Google" id="ProtNLM"/>
    </source>
</evidence>
<accession>S2JQM1</accession>
<organism evidence="1 2">
    <name type="scientific">Mucor circinelloides f. circinelloides (strain 1006PhL)</name>
    <name type="common">Mucormycosis agent</name>
    <name type="synonym">Calyptromyces circinelloides</name>
    <dbReference type="NCBI Taxonomy" id="1220926"/>
    <lineage>
        <taxon>Eukaryota</taxon>
        <taxon>Fungi</taxon>
        <taxon>Fungi incertae sedis</taxon>
        <taxon>Mucoromycota</taxon>
        <taxon>Mucoromycotina</taxon>
        <taxon>Mucoromycetes</taxon>
        <taxon>Mucorales</taxon>
        <taxon>Mucorineae</taxon>
        <taxon>Mucoraceae</taxon>
        <taxon>Mucor</taxon>
    </lineage>
</organism>
<dbReference type="InParanoid" id="S2JQM1"/>
<reference evidence="2" key="1">
    <citation type="submission" date="2013-05" db="EMBL/GenBank/DDBJ databases">
        <title>The Genome sequence of Mucor circinelloides f. circinelloides 1006PhL.</title>
        <authorList>
            <consortium name="The Broad Institute Genomics Platform"/>
            <person name="Cuomo C."/>
            <person name="Earl A."/>
            <person name="Findley K."/>
            <person name="Lee S.C."/>
            <person name="Walker B."/>
            <person name="Young S."/>
            <person name="Zeng Q."/>
            <person name="Gargeya S."/>
            <person name="Fitzgerald M."/>
            <person name="Haas B."/>
            <person name="Abouelleil A."/>
            <person name="Allen A.W."/>
            <person name="Alvarado L."/>
            <person name="Arachchi H.M."/>
            <person name="Berlin A.M."/>
            <person name="Chapman S.B."/>
            <person name="Gainer-Dewar J."/>
            <person name="Goldberg J."/>
            <person name="Griggs A."/>
            <person name="Gujja S."/>
            <person name="Hansen M."/>
            <person name="Howarth C."/>
            <person name="Imamovic A."/>
            <person name="Ireland A."/>
            <person name="Larimer J."/>
            <person name="McCowan C."/>
            <person name="Murphy C."/>
            <person name="Pearson M."/>
            <person name="Poon T.W."/>
            <person name="Priest M."/>
            <person name="Roberts A."/>
            <person name="Saif S."/>
            <person name="Shea T."/>
            <person name="Sisk P."/>
            <person name="Sykes S."/>
            <person name="Wortman J."/>
            <person name="Nusbaum C."/>
            <person name="Birren B."/>
        </authorList>
    </citation>
    <scope>NUCLEOTIDE SEQUENCE [LARGE SCALE GENOMIC DNA]</scope>
    <source>
        <strain evidence="2">1006PhL</strain>
    </source>
</reference>
<proteinExistence type="predicted"/>
<keyword evidence="2" id="KW-1185">Reference proteome</keyword>